<keyword evidence="3" id="KW-1185">Reference proteome</keyword>
<reference evidence="2 3" key="1">
    <citation type="submission" date="2024-04" db="EMBL/GenBank/DDBJ databases">
        <authorList>
            <person name="Waldvogel A.-M."/>
            <person name="Schoenle A."/>
        </authorList>
    </citation>
    <scope>NUCLEOTIDE SEQUENCE [LARGE SCALE GENOMIC DNA]</scope>
</reference>
<name>A0AAV2K5F3_KNICA</name>
<feature type="region of interest" description="Disordered" evidence="1">
    <location>
        <begin position="1"/>
        <end position="48"/>
    </location>
</feature>
<dbReference type="EMBL" id="OZ035838">
    <property type="protein sequence ID" value="CAL1584286.1"/>
    <property type="molecule type" value="Genomic_DNA"/>
</dbReference>
<protein>
    <submittedName>
        <fullName evidence="2">Uncharacterized protein</fullName>
    </submittedName>
</protein>
<sequence>MGLCAPISSSALSLQNPAKHRANTNKQDQEPEPHPPLSPLNHGRLHGDVADLRPFPAITDTDSPFSALINSFIIHRQHNERQCQPVEIGHGTPNTISAVDFIARS</sequence>
<dbReference type="Proteomes" id="UP001497482">
    <property type="component" value="Chromosome 16"/>
</dbReference>
<dbReference type="AlphaFoldDB" id="A0AAV2K5F3"/>
<organism evidence="2 3">
    <name type="scientific">Knipowitschia caucasica</name>
    <name type="common">Caucasian dwarf goby</name>
    <name type="synonym">Pomatoschistus caucasicus</name>
    <dbReference type="NCBI Taxonomy" id="637954"/>
    <lineage>
        <taxon>Eukaryota</taxon>
        <taxon>Metazoa</taxon>
        <taxon>Chordata</taxon>
        <taxon>Craniata</taxon>
        <taxon>Vertebrata</taxon>
        <taxon>Euteleostomi</taxon>
        <taxon>Actinopterygii</taxon>
        <taxon>Neopterygii</taxon>
        <taxon>Teleostei</taxon>
        <taxon>Neoteleostei</taxon>
        <taxon>Acanthomorphata</taxon>
        <taxon>Gobiaria</taxon>
        <taxon>Gobiiformes</taxon>
        <taxon>Gobioidei</taxon>
        <taxon>Gobiidae</taxon>
        <taxon>Gobiinae</taxon>
        <taxon>Knipowitschia</taxon>
    </lineage>
</organism>
<evidence type="ECO:0000313" key="2">
    <source>
        <dbReference type="EMBL" id="CAL1584286.1"/>
    </source>
</evidence>
<proteinExistence type="predicted"/>
<gene>
    <name evidence="2" type="ORF">KC01_LOCUS14648</name>
</gene>
<evidence type="ECO:0000313" key="3">
    <source>
        <dbReference type="Proteomes" id="UP001497482"/>
    </source>
</evidence>
<accession>A0AAV2K5F3</accession>
<feature type="compositionally biased region" description="Polar residues" evidence="1">
    <location>
        <begin position="7"/>
        <end position="16"/>
    </location>
</feature>
<evidence type="ECO:0000256" key="1">
    <source>
        <dbReference type="SAM" id="MobiDB-lite"/>
    </source>
</evidence>